<evidence type="ECO:0000313" key="6">
    <source>
        <dbReference type="Proteomes" id="UP000009022"/>
    </source>
</evidence>
<dbReference type="PhylomeDB" id="B3SD92"/>
<keyword evidence="3" id="KW-0949">S-adenosyl-L-methionine</keyword>
<dbReference type="OMA" id="CDITDRW"/>
<dbReference type="PANTHER" id="PTHR10509:SF93">
    <property type="entry name" value="CATECHOL O-METHYLTRANSFERASE DOMAIN-CONTAINING PROTEIN 1"/>
    <property type="match status" value="1"/>
</dbReference>
<dbReference type="InParanoid" id="B3SD92"/>
<dbReference type="Pfam" id="PF01596">
    <property type="entry name" value="Methyltransf_3"/>
    <property type="match status" value="1"/>
</dbReference>
<dbReference type="STRING" id="10228.B3SD92"/>
<dbReference type="Gene3D" id="3.40.50.150">
    <property type="entry name" value="Vaccinia Virus protein VP39"/>
    <property type="match status" value="1"/>
</dbReference>
<dbReference type="PROSITE" id="PS51682">
    <property type="entry name" value="SAM_OMT_I"/>
    <property type="match status" value="1"/>
</dbReference>
<name>B3SD92_TRIAD</name>
<dbReference type="InterPro" id="IPR029063">
    <property type="entry name" value="SAM-dependent_MTases_sf"/>
</dbReference>
<proteinExistence type="inferred from homology"/>
<dbReference type="CDD" id="cd02440">
    <property type="entry name" value="AdoMet_MTases"/>
    <property type="match status" value="1"/>
</dbReference>
<dbReference type="AlphaFoldDB" id="B3SD92"/>
<dbReference type="HOGENOM" id="CLU_067676_5_1_1"/>
<evidence type="ECO:0000313" key="5">
    <source>
        <dbReference type="EMBL" id="EDV19301.1"/>
    </source>
</evidence>
<gene>
    <name evidence="5" type="ORF">TRIADDRAFT_33812</name>
</gene>
<dbReference type="GO" id="GO:0008757">
    <property type="term" value="F:S-adenosylmethionine-dependent methyltransferase activity"/>
    <property type="evidence" value="ECO:0000318"/>
    <property type="project" value="GO_Central"/>
</dbReference>
<dbReference type="OrthoDB" id="10251242at2759"/>
<dbReference type="InterPro" id="IPR002935">
    <property type="entry name" value="SAM_O-MeTrfase"/>
</dbReference>
<evidence type="ECO:0000256" key="1">
    <source>
        <dbReference type="ARBA" id="ARBA00022603"/>
    </source>
</evidence>
<dbReference type="SUPFAM" id="SSF53335">
    <property type="entry name" value="S-adenosyl-L-methionine-dependent methyltransferases"/>
    <property type="match status" value="1"/>
</dbReference>
<accession>B3SD92</accession>
<comment type="similarity">
    <text evidence="4">Belongs to the class I-like SAM-binding methyltransferase superfamily. Cation-dependent O-methyltransferase family.</text>
</comment>
<dbReference type="KEGG" id="tad:TRIADDRAFT_33812"/>
<reference evidence="5 6" key="1">
    <citation type="journal article" date="2008" name="Nature">
        <title>The Trichoplax genome and the nature of placozoans.</title>
        <authorList>
            <person name="Srivastava M."/>
            <person name="Begovic E."/>
            <person name="Chapman J."/>
            <person name="Putnam N.H."/>
            <person name="Hellsten U."/>
            <person name="Kawashima T."/>
            <person name="Kuo A."/>
            <person name="Mitros T."/>
            <person name="Salamov A."/>
            <person name="Carpenter M.L."/>
            <person name="Signorovitch A.Y."/>
            <person name="Moreno M.A."/>
            <person name="Kamm K."/>
            <person name="Grimwood J."/>
            <person name="Schmutz J."/>
            <person name="Shapiro H."/>
            <person name="Grigoriev I.V."/>
            <person name="Buss L.W."/>
            <person name="Schierwater B."/>
            <person name="Dellaporta S.L."/>
            <person name="Rokhsar D.S."/>
        </authorList>
    </citation>
    <scope>NUCLEOTIDE SEQUENCE [LARGE SCALE GENOMIC DNA]</scope>
    <source>
        <strain evidence="5 6">Grell-BS-1999</strain>
    </source>
</reference>
<dbReference type="EMBL" id="DS985277">
    <property type="protein sequence ID" value="EDV19301.1"/>
    <property type="molecule type" value="Genomic_DNA"/>
</dbReference>
<protein>
    <submittedName>
        <fullName evidence="5">Uncharacterized protein</fullName>
    </submittedName>
</protein>
<evidence type="ECO:0000256" key="3">
    <source>
        <dbReference type="ARBA" id="ARBA00022691"/>
    </source>
</evidence>
<evidence type="ECO:0000256" key="2">
    <source>
        <dbReference type="ARBA" id="ARBA00022679"/>
    </source>
</evidence>
<dbReference type="InterPro" id="IPR050362">
    <property type="entry name" value="Cation-dep_OMT"/>
</dbReference>
<organism evidence="5 6">
    <name type="scientific">Trichoplax adhaerens</name>
    <name type="common">Trichoplax reptans</name>
    <dbReference type="NCBI Taxonomy" id="10228"/>
    <lineage>
        <taxon>Eukaryota</taxon>
        <taxon>Metazoa</taxon>
        <taxon>Placozoa</taxon>
        <taxon>Uniplacotomia</taxon>
        <taxon>Trichoplacea</taxon>
        <taxon>Trichoplacidae</taxon>
        <taxon>Trichoplax</taxon>
    </lineage>
</organism>
<dbReference type="GO" id="GO:0032259">
    <property type="term" value="P:methylation"/>
    <property type="evidence" value="ECO:0007669"/>
    <property type="project" value="UniProtKB-KW"/>
</dbReference>
<dbReference type="Proteomes" id="UP000009022">
    <property type="component" value="Unassembled WGS sequence"/>
</dbReference>
<dbReference type="eggNOG" id="KOG1663">
    <property type="taxonomic scope" value="Eukaryota"/>
</dbReference>
<dbReference type="CTD" id="6759438"/>
<dbReference type="RefSeq" id="XP_002118225.1">
    <property type="nucleotide sequence ID" value="XM_002118189.1"/>
</dbReference>
<dbReference type="GO" id="GO:0008171">
    <property type="term" value="F:O-methyltransferase activity"/>
    <property type="evidence" value="ECO:0007669"/>
    <property type="project" value="InterPro"/>
</dbReference>
<evidence type="ECO:0000256" key="4">
    <source>
        <dbReference type="ARBA" id="ARBA00023453"/>
    </source>
</evidence>
<keyword evidence="6" id="KW-1185">Reference proteome</keyword>
<dbReference type="PANTHER" id="PTHR10509">
    <property type="entry name" value="O-METHYLTRANSFERASE-RELATED"/>
    <property type="match status" value="1"/>
</dbReference>
<keyword evidence="1" id="KW-0489">Methyltransferase</keyword>
<sequence length="217" mass="24449">MLFPSDCSFYKYVLKNGYRIHPISQKLLDETIKHPMRKMAASADEVAFFQFLLPLIQAKKVIEIGVFTGLTTLGMAFALPDDAKIVGLDVSEEYVNIGRPFWKEANVDHKIDIKIGLALESLDQLIANNELDSYDFIFIDADKSNYINYYEKSLQLIRKGGVIAIDNTLWSGQVGDESITSTTLTSIREFNNHVKDDSRITFVVLTVCDGVTLVKKN</sequence>
<dbReference type="FunCoup" id="B3SD92">
    <property type="interactions" value="217"/>
</dbReference>
<keyword evidence="2" id="KW-0808">Transferase</keyword>
<dbReference type="GeneID" id="6759438"/>